<evidence type="ECO:0000256" key="2">
    <source>
        <dbReference type="ARBA" id="ARBA00022448"/>
    </source>
</evidence>
<feature type="domain" description="ABC transmembrane type-1" evidence="8">
    <location>
        <begin position="92"/>
        <end position="308"/>
    </location>
</feature>
<reference evidence="9" key="1">
    <citation type="submission" date="2020-02" db="EMBL/GenBank/DDBJ databases">
        <authorList>
            <person name="Meier V. D."/>
        </authorList>
    </citation>
    <scope>NUCLEOTIDE SEQUENCE</scope>
    <source>
        <strain evidence="9">AVDCRST_MAG59</strain>
    </source>
</reference>
<feature type="transmembrane region" description="Helical" evidence="7">
    <location>
        <begin position="235"/>
        <end position="260"/>
    </location>
</feature>
<keyword evidence="3" id="KW-1003">Cell membrane</keyword>
<evidence type="ECO:0000256" key="6">
    <source>
        <dbReference type="ARBA" id="ARBA00023136"/>
    </source>
</evidence>
<name>A0A6J4V034_9BACT</name>
<keyword evidence="5 7" id="KW-1133">Transmembrane helix</keyword>
<dbReference type="SUPFAM" id="SSF161098">
    <property type="entry name" value="MetI-like"/>
    <property type="match status" value="1"/>
</dbReference>
<keyword evidence="6 7" id="KW-0472">Membrane</keyword>
<dbReference type="PANTHER" id="PTHR43005">
    <property type="entry name" value="BLR7065 PROTEIN"/>
    <property type="match status" value="1"/>
</dbReference>
<evidence type="ECO:0000259" key="8">
    <source>
        <dbReference type="PROSITE" id="PS50928"/>
    </source>
</evidence>
<dbReference type="EMBL" id="CADCWF010000193">
    <property type="protein sequence ID" value="CAA9564786.1"/>
    <property type="molecule type" value="Genomic_DNA"/>
</dbReference>
<dbReference type="AlphaFoldDB" id="A0A6J4V034"/>
<proteinExistence type="inferred from homology"/>
<keyword evidence="4 7" id="KW-0812">Transmembrane</keyword>
<comment type="subcellular location">
    <subcellularLocation>
        <location evidence="1 7">Cell membrane</location>
        <topology evidence="1 7">Multi-pass membrane protein</topology>
    </subcellularLocation>
</comment>
<evidence type="ECO:0000256" key="4">
    <source>
        <dbReference type="ARBA" id="ARBA00022692"/>
    </source>
</evidence>
<protein>
    <recommendedName>
        <fullName evidence="8">ABC transmembrane type-1 domain-containing protein</fullName>
    </recommendedName>
</protein>
<evidence type="ECO:0000256" key="5">
    <source>
        <dbReference type="ARBA" id="ARBA00022989"/>
    </source>
</evidence>
<feature type="transmembrane region" description="Helical" evidence="7">
    <location>
        <begin position="129"/>
        <end position="150"/>
    </location>
</feature>
<sequence>MAVTPAGMKILPRSTPKPAATALLGRDWRIAWPFLLPLLAVLLGLVTYPLLTGLALSLQRKVVGEPATWVGLANYRELLVGEQYAATFWNAVRVTAVYTGVAVVAKFFLGLAMALLLNERFPLRSLARAVMFLPWAAPTVIVALTWRWILDGSAAGLVNHVRIAWFGEQTLIQFLADPAIALWTVVLVAVWQGTPFYTMNFLAGMQAIPAEQYEAAALDGAGALRRFRDITLPGLTPAIVITGLLSSIWTANSINFVFILTRGGPVDATMTFPMLAYEIGIAGARQLGLAAAVSVLFFPLFIGAIVVLTRRLLSAEARA</sequence>
<evidence type="ECO:0000256" key="1">
    <source>
        <dbReference type="ARBA" id="ARBA00004651"/>
    </source>
</evidence>
<dbReference type="CDD" id="cd06261">
    <property type="entry name" value="TM_PBP2"/>
    <property type="match status" value="1"/>
</dbReference>
<dbReference type="Pfam" id="PF00528">
    <property type="entry name" value="BPD_transp_1"/>
    <property type="match status" value="1"/>
</dbReference>
<evidence type="ECO:0000313" key="9">
    <source>
        <dbReference type="EMBL" id="CAA9564786.1"/>
    </source>
</evidence>
<evidence type="ECO:0000256" key="3">
    <source>
        <dbReference type="ARBA" id="ARBA00022475"/>
    </source>
</evidence>
<dbReference type="GO" id="GO:0055085">
    <property type="term" value="P:transmembrane transport"/>
    <property type="evidence" value="ECO:0007669"/>
    <property type="project" value="InterPro"/>
</dbReference>
<gene>
    <name evidence="9" type="ORF">AVDCRST_MAG59-2907</name>
</gene>
<dbReference type="PANTHER" id="PTHR43005:SF1">
    <property type="entry name" value="SPERMIDINE_PUTRESCINE TRANSPORT SYSTEM PERMEASE PROTEIN"/>
    <property type="match status" value="1"/>
</dbReference>
<dbReference type="PROSITE" id="PS50928">
    <property type="entry name" value="ABC_TM1"/>
    <property type="match status" value="1"/>
</dbReference>
<feature type="transmembrane region" description="Helical" evidence="7">
    <location>
        <begin position="287"/>
        <end position="308"/>
    </location>
</feature>
<dbReference type="InterPro" id="IPR000515">
    <property type="entry name" value="MetI-like"/>
</dbReference>
<dbReference type="GO" id="GO:0005886">
    <property type="term" value="C:plasma membrane"/>
    <property type="evidence" value="ECO:0007669"/>
    <property type="project" value="UniProtKB-SubCell"/>
</dbReference>
<feature type="transmembrane region" description="Helical" evidence="7">
    <location>
        <begin position="30"/>
        <end position="51"/>
    </location>
</feature>
<keyword evidence="2 7" id="KW-0813">Transport</keyword>
<feature type="transmembrane region" description="Helical" evidence="7">
    <location>
        <begin position="170"/>
        <end position="191"/>
    </location>
</feature>
<organism evidence="9">
    <name type="scientific">uncultured Thermomicrobiales bacterium</name>
    <dbReference type="NCBI Taxonomy" id="1645740"/>
    <lineage>
        <taxon>Bacteria</taxon>
        <taxon>Pseudomonadati</taxon>
        <taxon>Thermomicrobiota</taxon>
        <taxon>Thermomicrobia</taxon>
        <taxon>Thermomicrobiales</taxon>
        <taxon>environmental samples</taxon>
    </lineage>
</organism>
<accession>A0A6J4V034</accession>
<evidence type="ECO:0000256" key="7">
    <source>
        <dbReference type="RuleBase" id="RU363032"/>
    </source>
</evidence>
<feature type="transmembrane region" description="Helical" evidence="7">
    <location>
        <begin position="96"/>
        <end position="117"/>
    </location>
</feature>
<dbReference type="Gene3D" id="1.10.3720.10">
    <property type="entry name" value="MetI-like"/>
    <property type="match status" value="1"/>
</dbReference>
<dbReference type="InterPro" id="IPR035906">
    <property type="entry name" value="MetI-like_sf"/>
</dbReference>
<comment type="similarity">
    <text evidence="7">Belongs to the binding-protein-dependent transport system permease family.</text>
</comment>